<dbReference type="OrthoDB" id="5545019at2759"/>
<evidence type="ECO:0000313" key="9">
    <source>
        <dbReference type="Proteomes" id="UP000076842"/>
    </source>
</evidence>
<dbReference type="InterPro" id="IPR002347">
    <property type="entry name" value="SDR_fam"/>
</dbReference>
<dbReference type="EMBL" id="KV423948">
    <property type="protein sequence ID" value="KZT58655.1"/>
    <property type="molecule type" value="Genomic_DNA"/>
</dbReference>
<dbReference type="FunCoup" id="A0A165GYT6">
    <property type="interactions" value="481"/>
</dbReference>
<keyword evidence="6" id="KW-0443">Lipid metabolism</keyword>
<dbReference type="Pfam" id="PF00106">
    <property type="entry name" value="adh_short"/>
    <property type="match status" value="1"/>
</dbReference>
<evidence type="ECO:0000313" key="8">
    <source>
        <dbReference type="EMBL" id="KZT58655.1"/>
    </source>
</evidence>
<dbReference type="GO" id="GO:0005783">
    <property type="term" value="C:endoplasmic reticulum"/>
    <property type="evidence" value="ECO:0007669"/>
    <property type="project" value="TreeGrafter"/>
</dbReference>
<organism evidence="8 9">
    <name type="scientific">Calocera cornea HHB12733</name>
    <dbReference type="NCBI Taxonomy" id="1353952"/>
    <lineage>
        <taxon>Eukaryota</taxon>
        <taxon>Fungi</taxon>
        <taxon>Dikarya</taxon>
        <taxon>Basidiomycota</taxon>
        <taxon>Agaricomycotina</taxon>
        <taxon>Dacrymycetes</taxon>
        <taxon>Dacrymycetales</taxon>
        <taxon>Dacrymycetaceae</taxon>
        <taxon>Calocera</taxon>
    </lineage>
</organism>
<keyword evidence="5" id="KW-0560">Oxidoreductase</keyword>
<reference evidence="8 9" key="1">
    <citation type="journal article" date="2016" name="Mol. Biol. Evol.">
        <title>Comparative Genomics of Early-Diverging Mushroom-Forming Fungi Provides Insights into the Origins of Lignocellulose Decay Capabilities.</title>
        <authorList>
            <person name="Nagy L.G."/>
            <person name="Riley R."/>
            <person name="Tritt A."/>
            <person name="Adam C."/>
            <person name="Daum C."/>
            <person name="Floudas D."/>
            <person name="Sun H."/>
            <person name="Yadav J.S."/>
            <person name="Pangilinan J."/>
            <person name="Larsson K.H."/>
            <person name="Matsuura K."/>
            <person name="Barry K."/>
            <person name="Labutti K."/>
            <person name="Kuo R."/>
            <person name="Ohm R.A."/>
            <person name="Bhattacharya S.S."/>
            <person name="Shirouzu T."/>
            <person name="Yoshinaga Y."/>
            <person name="Martin F.M."/>
            <person name="Grigoriev I.V."/>
            <person name="Hibbett D.S."/>
        </authorList>
    </citation>
    <scope>NUCLEOTIDE SEQUENCE [LARGE SCALE GENOMIC DNA]</scope>
    <source>
        <strain evidence="8 9">HHB12733</strain>
    </source>
</reference>
<evidence type="ECO:0000256" key="2">
    <source>
        <dbReference type="ARBA" id="ARBA00022516"/>
    </source>
</evidence>
<sequence length="183" mass="20173">MPTSFCDHALSEDLSIVQINVASLLHVTHAVLPRMLAQHRGLVLNIGSFSGAFPSPLLSVYSGAKAFVQAWSQCLSAEVAGTGVHVELVNAYFVVSNLSKIRRPSLVAPTPKAYVASVLRKLGVPCGSIGRPYSITPYWTHALGDWAVQHYAPKAWLLRYVTDMHKDIRRRALKKQERLAKKN</sequence>
<name>A0A165GYT6_9BASI</name>
<dbReference type="GO" id="GO:0030497">
    <property type="term" value="P:fatty acid elongation"/>
    <property type="evidence" value="ECO:0007669"/>
    <property type="project" value="TreeGrafter"/>
</dbReference>
<protein>
    <submittedName>
        <fullName evidence="8">NAD(P)-binding protein</fullName>
    </submittedName>
</protein>
<dbReference type="PANTHER" id="PTHR43086:SF2">
    <property type="entry name" value="HYDROXYSTEROID DEHYDROGENASE-LIKE PROTEIN 1"/>
    <property type="match status" value="1"/>
</dbReference>
<dbReference type="SUPFAM" id="SSF51735">
    <property type="entry name" value="NAD(P)-binding Rossmann-fold domains"/>
    <property type="match status" value="1"/>
</dbReference>
<dbReference type="AlphaFoldDB" id="A0A165GYT6"/>
<evidence type="ECO:0000256" key="4">
    <source>
        <dbReference type="ARBA" id="ARBA00022857"/>
    </source>
</evidence>
<dbReference type="InterPro" id="IPR036291">
    <property type="entry name" value="NAD(P)-bd_dom_sf"/>
</dbReference>
<keyword evidence="3" id="KW-0276">Fatty acid metabolism</keyword>
<keyword evidence="4" id="KW-0521">NADP</keyword>
<keyword evidence="7" id="KW-0275">Fatty acid biosynthesis</keyword>
<keyword evidence="2" id="KW-0444">Lipid biosynthesis</keyword>
<dbReference type="PANTHER" id="PTHR43086">
    <property type="entry name" value="VERY-LONG-CHAIN 3-OXOOACYL-COA REDUCTASE"/>
    <property type="match status" value="1"/>
</dbReference>
<proteinExistence type="predicted"/>
<dbReference type="PRINTS" id="PR00081">
    <property type="entry name" value="GDHRDH"/>
</dbReference>
<evidence type="ECO:0000256" key="6">
    <source>
        <dbReference type="ARBA" id="ARBA00023098"/>
    </source>
</evidence>
<comment type="pathway">
    <text evidence="1">Lipid metabolism; fatty acid biosynthesis.</text>
</comment>
<dbReference type="InParanoid" id="A0A165GYT6"/>
<accession>A0A165GYT6</accession>
<evidence type="ECO:0000256" key="1">
    <source>
        <dbReference type="ARBA" id="ARBA00005194"/>
    </source>
</evidence>
<gene>
    <name evidence="8" type="ORF">CALCODRAFT_494553</name>
</gene>
<dbReference type="STRING" id="1353952.A0A165GYT6"/>
<dbReference type="Proteomes" id="UP000076842">
    <property type="component" value="Unassembled WGS sequence"/>
</dbReference>
<dbReference type="PROSITE" id="PS00061">
    <property type="entry name" value="ADH_SHORT"/>
    <property type="match status" value="1"/>
</dbReference>
<evidence type="ECO:0000256" key="7">
    <source>
        <dbReference type="ARBA" id="ARBA00023160"/>
    </source>
</evidence>
<dbReference type="Gene3D" id="3.40.50.720">
    <property type="entry name" value="NAD(P)-binding Rossmann-like Domain"/>
    <property type="match status" value="1"/>
</dbReference>
<dbReference type="GO" id="GO:0016491">
    <property type="term" value="F:oxidoreductase activity"/>
    <property type="evidence" value="ECO:0007669"/>
    <property type="project" value="UniProtKB-KW"/>
</dbReference>
<evidence type="ECO:0000256" key="3">
    <source>
        <dbReference type="ARBA" id="ARBA00022832"/>
    </source>
</evidence>
<dbReference type="InterPro" id="IPR020904">
    <property type="entry name" value="Sc_DH/Rdtase_CS"/>
</dbReference>
<keyword evidence="9" id="KW-1185">Reference proteome</keyword>
<evidence type="ECO:0000256" key="5">
    <source>
        <dbReference type="ARBA" id="ARBA00023002"/>
    </source>
</evidence>